<evidence type="ECO:0000256" key="9">
    <source>
        <dbReference type="ARBA" id="ARBA00023167"/>
    </source>
</evidence>
<sequence length="287" mass="31655">MKICERLKSGRVTVSCELFPPKKDGELDHVCEVVRDIAALKPDFMSVTYGAGGGTSINTARIAEEIESRGVTALAHLTCVSSTKDEVARILEELKEKHIENILALRGDIPKDSDFPSPGHYRYASELVAQIKARGDFCIGAACYPEGHIECAHKEDDIDYLKRKVECGCDFLTTQMFFDNNILYNFLYRILAKGINVPVVAGIMPVTNSRQIKRICALSGTELPPRFKAIADKFADRPAAMKQAGIAYATEQIIDLISNGVNSIHIYTMNKPDIAAKIMENLSEIIG</sequence>
<evidence type="ECO:0000256" key="11">
    <source>
        <dbReference type="ARBA" id="ARBA00048628"/>
    </source>
</evidence>
<accession>A0ABT4BWM2</accession>
<proteinExistence type="inferred from homology"/>
<dbReference type="InterPro" id="IPR004620">
    <property type="entry name" value="MTHF_reductase_bac"/>
</dbReference>
<dbReference type="Gene3D" id="3.20.20.220">
    <property type="match status" value="1"/>
</dbReference>
<dbReference type="GO" id="GO:0004489">
    <property type="term" value="F:methylenetetrahydrofolate reductase [NAD(P)H] activity"/>
    <property type="evidence" value="ECO:0007669"/>
    <property type="project" value="UniProtKB-EC"/>
</dbReference>
<keyword evidence="8" id="KW-0520">NAD</keyword>
<dbReference type="InterPro" id="IPR003171">
    <property type="entry name" value="Mehydrof_redctse-like"/>
</dbReference>
<dbReference type="EC" id="1.5.1.54" evidence="12"/>
<evidence type="ECO:0000256" key="4">
    <source>
        <dbReference type="ARBA" id="ARBA00022605"/>
    </source>
</evidence>
<comment type="catalytic activity">
    <reaction evidence="11">
        <text>(6S)-5-methyl-5,6,7,8-tetrahydrofolate + NAD(+) = (6R)-5,10-methylene-5,6,7,8-tetrahydrofolate + NADH + H(+)</text>
        <dbReference type="Rhea" id="RHEA:19821"/>
        <dbReference type="ChEBI" id="CHEBI:15378"/>
        <dbReference type="ChEBI" id="CHEBI:15636"/>
        <dbReference type="ChEBI" id="CHEBI:18608"/>
        <dbReference type="ChEBI" id="CHEBI:57540"/>
        <dbReference type="ChEBI" id="CHEBI:57945"/>
        <dbReference type="EC" id="1.5.1.54"/>
    </reaction>
    <physiologicalReaction direction="right-to-left" evidence="11">
        <dbReference type="Rhea" id="RHEA:19823"/>
    </physiologicalReaction>
</comment>
<evidence type="ECO:0000313" key="13">
    <source>
        <dbReference type="EMBL" id="MCY1715302.1"/>
    </source>
</evidence>
<name>A0ABT4BWM2_9FIRM</name>
<dbReference type="PANTHER" id="PTHR45754:SF3">
    <property type="entry name" value="METHYLENETETRAHYDROFOLATE REDUCTASE (NADPH)"/>
    <property type="match status" value="1"/>
</dbReference>
<comment type="pathway">
    <text evidence="10">Amino-acid biosynthesis; L-methionine biosynthesis via de novo pathway.</text>
</comment>
<keyword evidence="14" id="KW-1185">Reference proteome</keyword>
<dbReference type="NCBIfam" id="TIGR00676">
    <property type="entry name" value="fadh2"/>
    <property type="match status" value="1"/>
</dbReference>
<dbReference type="EMBL" id="JAPOHA010000021">
    <property type="protein sequence ID" value="MCY1715302.1"/>
    <property type="molecule type" value="Genomic_DNA"/>
</dbReference>
<comment type="caution">
    <text evidence="13">The sequence shown here is derived from an EMBL/GenBank/DDBJ whole genome shotgun (WGS) entry which is preliminary data.</text>
</comment>
<keyword evidence="6 12" id="KW-0274">FAD</keyword>
<reference evidence="13 14" key="1">
    <citation type="submission" date="2022-11" db="EMBL/GenBank/DDBJ databases">
        <authorList>
            <person name="Caiyu Z."/>
        </authorList>
    </citation>
    <scope>NUCLEOTIDE SEQUENCE [LARGE SCALE GENOMIC DNA]</scope>
    <source>
        <strain evidence="13 14">YR-4</strain>
    </source>
</reference>
<dbReference type="SUPFAM" id="SSF51730">
    <property type="entry name" value="FAD-linked oxidoreductase"/>
    <property type="match status" value="1"/>
</dbReference>
<evidence type="ECO:0000313" key="14">
    <source>
        <dbReference type="Proteomes" id="UP001082703"/>
    </source>
</evidence>
<dbReference type="CDD" id="cd00537">
    <property type="entry name" value="MTHFR"/>
    <property type="match status" value="1"/>
</dbReference>
<organism evidence="13 14">
    <name type="scientific">Caproiciproducens galactitolivorans</name>
    <dbReference type="NCBI Taxonomy" id="642589"/>
    <lineage>
        <taxon>Bacteria</taxon>
        <taxon>Bacillati</taxon>
        <taxon>Bacillota</taxon>
        <taxon>Clostridia</taxon>
        <taxon>Eubacteriales</taxon>
        <taxon>Acutalibacteraceae</taxon>
        <taxon>Caproiciproducens</taxon>
    </lineage>
</organism>
<comment type="similarity">
    <text evidence="3 12">Belongs to the methylenetetrahydrofolate reductase family.</text>
</comment>
<evidence type="ECO:0000256" key="7">
    <source>
        <dbReference type="ARBA" id="ARBA00023002"/>
    </source>
</evidence>
<dbReference type="RefSeq" id="WP_268059339.1">
    <property type="nucleotide sequence ID" value="NZ_JAPOHA010000021.1"/>
</dbReference>
<gene>
    <name evidence="13" type="primary">metF</name>
    <name evidence="13" type="ORF">OUY18_13685</name>
</gene>
<comment type="pathway">
    <text evidence="2 12">One-carbon metabolism; tetrahydrofolate interconversion.</text>
</comment>
<keyword evidence="9" id="KW-0486">Methionine biosynthesis</keyword>
<dbReference type="Pfam" id="PF02219">
    <property type="entry name" value="MTHFR"/>
    <property type="match status" value="1"/>
</dbReference>
<keyword evidence="7 12" id="KW-0560">Oxidoreductase</keyword>
<evidence type="ECO:0000256" key="1">
    <source>
        <dbReference type="ARBA" id="ARBA00001974"/>
    </source>
</evidence>
<comment type="cofactor">
    <cofactor evidence="1 12">
        <name>FAD</name>
        <dbReference type="ChEBI" id="CHEBI:57692"/>
    </cofactor>
</comment>
<dbReference type="Proteomes" id="UP001082703">
    <property type="component" value="Unassembled WGS sequence"/>
</dbReference>
<protein>
    <recommendedName>
        <fullName evidence="12">Methylenetetrahydrofolate reductase</fullName>
        <ecNumber evidence="12">1.5.1.54</ecNumber>
    </recommendedName>
</protein>
<keyword evidence="4" id="KW-0028">Amino-acid biosynthesis</keyword>
<dbReference type="InterPro" id="IPR029041">
    <property type="entry name" value="FAD-linked_oxidoreductase-like"/>
</dbReference>
<evidence type="ECO:0000256" key="10">
    <source>
        <dbReference type="ARBA" id="ARBA00034478"/>
    </source>
</evidence>
<evidence type="ECO:0000256" key="6">
    <source>
        <dbReference type="ARBA" id="ARBA00022827"/>
    </source>
</evidence>
<evidence type="ECO:0000256" key="5">
    <source>
        <dbReference type="ARBA" id="ARBA00022630"/>
    </source>
</evidence>
<evidence type="ECO:0000256" key="3">
    <source>
        <dbReference type="ARBA" id="ARBA00006743"/>
    </source>
</evidence>
<evidence type="ECO:0000256" key="2">
    <source>
        <dbReference type="ARBA" id="ARBA00004777"/>
    </source>
</evidence>
<evidence type="ECO:0000256" key="12">
    <source>
        <dbReference type="RuleBase" id="RU003862"/>
    </source>
</evidence>
<keyword evidence="5 12" id="KW-0285">Flavoprotein</keyword>
<dbReference type="PANTHER" id="PTHR45754">
    <property type="entry name" value="METHYLENETETRAHYDROFOLATE REDUCTASE"/>
    <property type="match status" value="1"/>
</dbReference>
<evidence type="ECO:0000256" key="8">
    <source>
        <dbReference type="ARBA" id="ARBA00023027"/>
    </source>
</evidence>